<feature type="region of interest" description="Disordered" evidence="1">
    <location>
        <begin position="133"/>
        <end position="157"/>
    </location>
</feature>
<feature type="region of interest" description="Disordered" evidence="1">
    <location>
        <begin position="79"/>
        <end position="102"/>
    </location>
</feature>
<keyword evidence="2" id="KW-0472">Membrane</keyword>
<keyword evidence="3" id="KW-0732">Signal</keyword>
<feature type="transmembrane region" description="Helical" evidence="2">
    <location>
        <begin position="183"/>
        <end position="205"/>
    </location>
</feature>
<reference evidence="4 5" key="1">
    <citation type="submission" date="2024-05" db="EMBL/GenBank/DDBJ databases">
        <authorList>
            <person name="Wallberg A."/>
        </authorList>
    </citation>
    <scope>NUCLEOTIDE SEQUENCE [LARGE SCALE GENOMIC DNA]</scope>
</reference>
<feature type="compositionally biased region" description="Polar residues" evidence="1">
    <location>
        <begin position="133"/>
        <end position="143"/>
    </location>
</feature>
<comment type="caution">
    <text evidence="4">The sequence shown here is derived from an EMBL/GenBank/DDBJ whole genome shotgun (WGS) entry which is preliminary data.</text>
</comment>
<proteinExistence type="predicted"/>
<dbReference type="Proteomes" id="UP001497623">
    <property type="component" value="Unassembled WGS sequence"/>
</dbReference>
<evidence type="ECO:0000313" key="4">
    <source>
        <dbReference type="EMBL" id="CAL4166146.1"/>
    </source>
</evidence>
<name>A0AAV2SA49_MEGNR</name>
<evidence type="ECO:0000256" key="2">
    <source>
        <dbReference type="SAM" id="Phobius"/>
    </source>
</evidence>
<evidence type="ECO:0000256" key="3">
    <source>
        <dbReference type="SAM" id="SignalP"/>
    </source>
</evidence>
<protein>
    <submittedName>
        <fullName evidence="4">Uncharacterized protein</fullName>
    </submittedName>
</protein>
<feature type="signal peptide" evidence="3">
    <location>
        <begin position="1"/>
        <end position="21"/>
    </location>
</feature>
<accession>A0AAV2SA49</accession>
<evidence type="ECO:0000256" key="1">
    <source>
        <dbReference type="SAM" id="MobiDB-lite"/>
    </source>
</evidence>
<sequence>MEHITITLCTILLTLFRKGTSDSLPMFIKNVSKSTTLPTMSEKIPWFHNTESTSEVPTIIQSTLNHLLIKESKHKFPQNVSIGTSKTSDVSHSSEVNQQHNTSSSFTTLTSVSSIASIPESLPELISSKLTSAPTTTSISRNHSPPGLKSNRNPKSLFPTGIPPYTTPLGATTCHIGVLSCTLVYVLVSVGVVIIIMVIIISVVVKICRQVKPGDGPHIIKEDTSQSITSFDNPGFRWSDLDIDAMQANKRESVIDVTL</sequence>
<keyword evidence="2" id="KW-1133">Transmembrane helix</keyword>
<organism evidence="4 5">
    <name type="scientific">Meganyctiphanes norvegica</name>
    <name type="common">Northern krill</name>
    <name type="synonym">Thysanopoda norvegica</name>
    <dbReference type="NCBI Taxonomy" id="48144"/>
    <lineage>
        <taxon>Eukaryota</taxon>
        <taxon>Metazoa</taxon>
        <taxon>Ecdysozoa</taxon>
        <taxon>Arthropoda</taxon>
        <taxon>Crustacea</taxon>
        <taxon>Multicrustacea</taxon>
        <taxon>Malacostraca</taxon>
        <taxon>Eumalacostraca</taxon>
        <taxon>Eucarida</taxon>
        <taxon>Euphausiacea</taxon>
        <taxon>Euphausiidae</taxon>
        <taxon>Meganyctiphanes</taxon>
    </lineage>
</organism>
<gene>
    <name evidence="4" type="ORF">MNOR_LOCUS33364</name>
</gene>
<dbReference type="AlphaFoldDB" id="A0AAV2SA49"/>
<evidence type="ECO:0000313" key="5">
    <source>
        <dbReference type="Proteomes" id="UP001497623"/>
    </source>
</evidence>
<feature type="compositionally biased region" description="Polar residues" evidence="1">
    <location>
        <begin position="79"/>
        <end position="101"/>
    </location>
</feature>
<keyword evidence="2" id="KW-0812">Transmembrane</keyword>
<feature type="chain" id="PRO_5043360053" evidence="3">
    <location>
        <begin position="22"/>
        <end position="259"/>
    </location>
</feature>
<dbReference type="EMBL" id="CAXKWB010047898">
    <property type="protein sequence ID" value="CAL4166146.1"/>
    <property type="molecule type" value="Genomic_DNA"/>
</dbReference>
<keyword evidence="5" id="KW-1185">Reference proteome</keyword>